<dbReference type="EMBL" id="OW152819">
    <property type="protein sequence ID" value="CAH2074753.1"/>
    <property type="molecule type" value="Genomic_DNA"/>
</dbReference>
<accession>A0ABN8J296</accession>
<protein>
    <submittedName>
        <fullName evidence="2">Uncharacterized protein</fullName>
    </submittedName>
</protein>
<proteinExistence type="predicted"/>
<feature type="compositionally biased region" description="Basic and acidic residues" evidence="1">
    <location>
        <begin position="307"/>
        <end position="317"/>
    </location>
</feature>
<reference evidence="2" key="1">
    <citation type="submission" date="2022-03" db="EMBL/GenBank/DDBJ databases">
        <authorList>
            <person name="Martin H S."/>
        </authorList>
    </citation>
    <scope>NUCLEOTIDE SEQUENCE</scope>
</reference>
<evidence type="ECO:0000313" key="2">
    <source>
        <dbReference type="EMBL" id="CAH2074753.1"/>
    </source>
</evidence>
<keyword evidence="3" id="KW-1185">Reference proteome</keyword>
<feature type="non-terminal residue" evidence="2">
    <location>
        <position position="415"/>
    </location>
</feature>
<dbReference type="Proteomes" id="UP000837857">
    <property type="component" value="Chromosome 7"/>
</dbReference>
<feature type="compositionally biased region" description="Polar residues" evidence="1">
    <location>
        <begin position="291"/>
        <end position="306"/>
    </location>
</feature>
<feature type="compositionally biased region" description="Basic residues" evidence="1">
    <location>
        <begin position="250"/>
        <end position="261"/>
    </location>
</feature>
<sequence length="415" mass="47558">MSSDNHCPPYRHKFKGIENFLRRVAFNLGNTPSQTEVKIISCIPIDVTDLQQKINTLERELYEVRAGTNKNDNIKANAKNTPNPTRQTTPIVQTALGKPIPMFCKSKSKTQCKYSQAKTSVTSQGCNTKLNKPRKCRFKRKRSSVCNVSSFSSEDKADGQYNMAYKIDPNFSRTKVPVAKGCYKKRNSDNASAHAENVTAEQNESKDGDVPPNIVTNESDSDDTLVADEATQRKEKPGLLQKVLRSVKKFKRYKPKRQKRSAKGDIDSEESGTESQTVYSYKTYRDLNPGPKNNTAKPKSTVQADTQVDKSFQENVRRLSPYMEQEYRRYWEEKLMFHEGKSPLHSSEKSHAWTRSPQSPMYWRGYEARSAILKDGELKLPRGYRRGDGTTQKERTGLKLEWMKKQKFKSIKEHQ</sequence>
<name>A0ABN8J296_9NEOP</name>
<gene>
    <name evidence="2" type="ORF">IPOD504_LOCUS16238</name>
</gene>
<organism evidence="2 3">
    <name type="scientific">Iphiclides podalirius</name>
    <name type="common">scarce swallowtail</name>
    <dbReference type="NCBI Taxonomy" id="110791"/>
    <lineage>
        <taxon>Eukaryota</taxon>
        <taxon>Metazoa</taxon>
        <taxon>Ecdysozoa</taxon>
        <taxon>Arthropoda</taxon>
        <taxon>Hexapoda</taxon>
        <taxon>Insecta</taxon>
        <taxon>Pterygota</taxon>
        <taxon>Neoptera</taxon>
        <taxon>Endopterygota</taxon>
        <taxon>Lepidoptera</taxon>
        <taxon>Glossata</taxon>
        <taxon>Ditrysia</taxon>
        <taxon>Papilionoidea</taxon>
        <taxon>Papilionidae</taxon>
        <taxon>Papilioninae</taxon>
        <taxon>Iphiclides</taxon>
    </lineage>
</organism>
<feature type="region of interest" description="Disordered" evidence="1">
    <location>
        <begin position="250"/>
        <end position="317"/>
    </location>
</feature>
<evidence type="ECO:0000313" key="3">
    <source>
        <dbReference type="Proteomes" id="UP000837857"/>
    </source>
</evidence>
<evidence type="ECO:0000256" key="1">
    <source>
        <dbReference type="SAM" id="MobiDB-lite"/>
    </source>
</evidence>
<feature type="region of interest" description="Disordered" evidence="1">
    <location>
        <begin position="187"/>
        <end position="225"/>
    </location>
</feature>